<feature type="region of interest" description="Disordered" evidence="2">
    <location>
        <begin position="938"/>
        <end position="960"/>
    </location>
</feature>
<evidence type="ECO:0000256" key="2">
    <source>
        <dbReference type="SAM" id="MobiDB-lite"/>
    </source>
</evidence>
<feature type="compositionally biased region" description="Polar residues" evidence="2">
    <location>
        <begin position="740"/>
        <end position="755"/>
    </location>
</feature>
<evidence type="ECO:0000256" key="1">
    <source>
        <dbReference type="SAM" id="Coils"/>
    </source>
</evidence>
<reference evidence="3 4" key="1">
    <citation type="submission" date="2013-03" db="EMBL/GenBank/DDBJ databases">
        <title>The Genome Sequence of Capronia epimyces CBS 606.96.</title>
        <authorList>
            <consortium name="The Broad Institute Genomics Platform"/>
            <person name="Cuomo C."/>
            <person name="de Hoog S."/>
            <person name="Gorbushina A."/>
            <person name="Walker B."/>
            <person name="Young S.K."/>
            <person name="Zeng Q."/>
            <person name="Gargeya S."/>
            <person name="Fitzgerald M."/>
            <person name="Haas B."/>
            <person name="Abouelleil A."/>
            <person name="Allen A.W."/>
            <person name="Alvarado L."/>
            <person name="Arachchi H.M."/>
            <person name="Berlin A.M."/>
            <person name="Chapman S.B."/>
            <person name="Gainer-Dewar J."/>
            <person name="Goldberg J."/>
            <person name="Griggs A."/>
            <person name="Gujja S."/>
            <person name="Hansen M."/>
            <person name="Howarth C."/>
            <person name="Imamovic A."/>
            <person name="Ireland A."/>
            <person name="Larimer J."/>
            <person name="McCowan C."/>
            <person name="Murphy C."/>
            <person name="Pearson M."/>
            <person name="Poon T.W."/>
            <person name="Priest M."/>
            <person name="Roberts A."/>
            <person name="Saif S."/>
            <person name="Shea T."/>
            <person name="Sisk P."/>
            <person name="Sykes S."/>
            <person name="Wortman J."/>
            <person name="Nusbaum C."/>
            <person name="Birren B."/>
        </authorList>
    </citation>
    <scope>NUCLEOTIDE SEQUENCE [LARGE SCALE GENOMIC DNA]</scope>
    <source>
        <strain evidence="3 4">CBS 606.96</strain>
    </source>
</reference>
<dbReference type="RefSeq" id="XP_007734125.1">
    <property type="nucleotide sequence ID" value="XM_007735935.1"/>
</dbReference>
<dbReference type="GeneID" id="19169925"/>
<feature type="compositionally biased region" description="Polar residues" evidence="2">
    <location>
        <begin position="405"/>
        <end position="414"/>
    </location>
</feature>
<feature type="region of interest" description="Disordered" evidence="2">
    <location>
        <begin position="673"/>
        <end position="762"/>
    </location>
</feature>
<feature type="region of interest" description="Disordered" evidence="2">
    <location>
        <begin position="91"/>
        <end position="153"/>
    </location>
</feature>
<dbReference type="eggNOG" id="ENOG502SAZV">
    <property type="taxonomic scope" value="Eukaryota"/>
</dbReference>
<organism evidence="3 4">
    <name type="scientific">Capronia epimyces CBS 606.96</name>
    <dbReference type="NCBI Taxonomy" id="1182542"/>
    <lineage>
        <taxon>Eukaryota</taxon>
        <taxon>Fungi</taxon>
        <taxon>Dikarya</taxon>
        <taxon>Ascomycota</taxon>
        <taxon>Pezizomycotina</taxon>
        <taxon>Eurotiomycetes</taxon>
        <taxon>Chaetothyriomycetidae</taxon>
        <taxon>Chaetothyriales</taxon>
        <taxon>Herpotrichiellaceae</taxon>
        <taxon>Capronia</taxon>
    </lineage>
</organism>
<feature type="region of interest" description="Disordered" evidence="2">
    <location>
        <begin position="549"/>
        <end position="570"/>
    </location>
</feature>
<sequence length="1097" mass="121371">MTVPFPHFIRSTDNDTSYFPGPRLTKREEDGLDSDNTPDLMSTSPRSSILNEITNSGAYRVRAMHKRAPIPVFQDSPKRFATIAGTNSPSVYHDASSDVQSPSVTDSLRGSSGSMGLKEVSINVLRPSPNRDSPHYRSVRAGSRRISSQSKPRFNSEEYIEHIENELQQVKDAMYSPTTNVHWKEKLRKAKDENERLKKEMEMLKSSFELEMHQTVERSTGIEQRLKRRIKDLEDEVEHKQTVILDLEHDRKETGLDQNTLEVLKAKLERLEEEKSSLETTNRDMMKRNEVLTQLLALSPTKTQHNFEYPTPRRRSARPMSMIIPRLPSSPGAQTPLNRPQSVLISPALPASDYFPTSVASSPLASSPRGMVNNYPTAADDVQSIDSGMEDSSSQHTEGTRSRRSTLASCATNSPPMPPTGHPQLEVRPQMPMRQPSKRRPRKFMPGSTQLKPLLLATFTAENGNLPSTSPVTSPNRPTSIIADYGLPYTPQWESPPIPPRRMESLVESQSLEPSHDTSDQATHAYQSLDEVFTKDRGSYCHEALNALSNGRSDHSHPQSPSLQYYTSNQPSHIDGATEVLNDAERLPLLGSWGLGIKPASPGDVHAQYLYDENGNTRDLNDEPSDVRLTQLVPGLGTNRTTPQPENSLGTPEEYVDIPRPLFSKDIALDRGATQPSLHSADDPSPLNPRKRRKASSTFGSSEQEKELSVSDVLPSEAIPRPTLTPSSIIKRSAEAASPQPATSPSRRQGATRSRSPLEILQQRNVGARPLATLTIQTVYATLSRYTSYIRRFKQDPLALARRVIANAWRSNWARLGKLSWWVLGLFIGHRRPSTGQRAWDWEIYDGESIADRHCGFEHGEVSPDECAIPSAGKATKPADDHVGDPTQTDAVSPDTWVPPDKDPKPGWGKSLFLWGKFSVAIMLAVGGAIVKGPAEMLRDTEERRRSRSSSLVGNNADEQISAVRQGGGLHRESRQVLCSGASHSPEKIMALGTTRKARSFSSPTPPAPHYQLQSFISSEDLSATESNTEDANVVPIECAMEADDSTPSVNETLKPTRTERGGLEFLFELPCSEVPNRGSAEESLAIVDVSMDCENG</sequence>
<gene>
    <name evidence="3" type="ORF">A1O3_05815</name>
</gene>
<feature type="compositionally biased region" description="Polar residues" evidence="2">
    <location>
        <begin position="384"/>
        <end position="397"/>
    </location>
</feature>
<dbReference type="AlphaFoldDB" id="W9Y674"/>
<dbReference type="EMBL" id="AMGY01000004">
    <property type="protein sequence ID" value="EXJ85140.1"/>
    <property type="molecule type" value="Genomic_DNA"/>
</dbReference>
<feature type="compositionally biased region" description="Polar residues" evidence="2">
    <location>
        <begin position="34"/>
        <end position="46"/>
    </location>
</feature>
<keyword evidence="1" id="KW-0175">Coiled coil</keyword>
<feature type="region of interest" description="Disordered" evidence="2">
    <location>
        <begin position="11"/>
        <end position="46"/>
    </location>
</feature>
<evidence type="ECO:0000313" key="3">
    <source>
        <dbReference type="EMBL" id="EXJ85140.1"/>
    </source>
</evidence>
<feature type="region of interest" description="Disordered" evidence="2">
    <location>
        <begin position="382"/>
        <end position="448"/>
    </location>
</feature>
<keyword evidence="4" id="KW-1185">Reference proteome</keyword>
<feature type="compositionally biased region" description="Polar residues" evidence="2">
    <location>
        <begin position="558"/>
        <end position="570"/>
    </location>
</feature>
<protein>
    <submittedName>
        <fullName evidence="3">Uncharacterized protein</fullName>
    </submittedName>
</protein>
<feature type="region of interest" description="Disordered" evidence="2">
    <location>
        <begin position="632"/>
        <end position="656"/>
    </location>
</feature>
<feature type="compositionally biased region" description="Polar residues" evidence="2">
    <location>
        <begin position="638"/>
        <end position="650"/>
    </location>
</feature>
<proteinExistence type="predicted"/>
<dbReference type="OrthoDB" id="5343018at2759"/>
<feature type="region of interest" description="Disordered" evidence="2">
    <location>
        <begin position="866"/>
        <end position="904"/>
    </location>
</feature>
<feature type="region of interest" description="Disordered" evidence="2">
    <location>
        <begin position="494"/>
        <end position="522"/>
    </location>
</feature>
<accession>W9Y674</accession>
<dbReference type="Proteomes" id="UP000019478">
    <property type="component" value="Unassembled WGS sequence"/>
</dbReference>
<feature type="coiled-coil region" evidence="1">
    <location>
        <begin position="180"/>
        <end position="288"/>
    </location>
</feature>
<comment type="caution">
    <text evidence="3">The sequence shown here is derived from an EMBL/GenBank/DDBJ whole genome shotgun (WGS) entry which is preliminary data.</text>
</comment>
<feature type="compositionally biased region" description="Polar residues" evidence="2">
    <location>
        <begin position="97"/>
        <end position="114"/>
    </location>
</feature>
<name>W9Y674_9EURO</name>
<evidence type="ECO:0000313" key="4">
    <source>
        <dbReference type="Proteomes" id="UP000019478"/>
    </source>
</evidence>
<dbReference type="HOGENOM" id="CLU_274179_0_0_1"/>